<dbReference type="OrthoDB" id="2911272at2"/>
<proteinExistence type="predicted"/>
<dbReference type="AlphaFoldDB" id="A0A2N0Z0C3"/>
<organism evidence="1 2">
    <name type="scientific">Niallia nealsonii</name>
    <dbReference type="NCBI Taxonomy" id="115979"/>
    <lineage>
        <taxon>Bacteria</taxon>
        <taxon>Bacillati</taxon>
        <taxon>Bacillota</taxon>
        <taxon>Bacilli</taxon>
        <taxon>Bacillales</taxon>
        <taxon>Bacillaceae</taxon>
        <taxon>Niallia</taxon>
    </lineage>
</organism>
<dbReference type="EMBL" id="PISE01000031">
    <property type="protein sequence ID" value="PKG22962.1"/>
    <property type="molecule type" value="Genomic_DNA"/>
</dbReference>
<reference evidence="1 2" key="1">
    <citation type="journal article" date="2003" name="Int. J. Syst. Evol. Microbiol.">
        <title>Bacillus nealsonii sp. nov., isolated from a spacecraft-assembly facility, whose spores are gamma-radiation resistant.</title>
        <authorList>
            <person name="Venkateswaran K."/>
            <person name="Kempf M."/>
            <person name="Chen F."/>
            <person name="Satomi M."/>
            <person name="Nicholson W."/>
            <person name="Kern R."/>
        </authorList>
    </citation>
    <scope>NUCLEOTIDE SEQUENCE [LARGE SCALE GENOMIC DNA]</scope>
    <source>
        <strain evidence="1 2">FO-92</strain>
    </source>
</reference>
<gene>
    <name evidence="1" type="ORF">CWS01_14915</name>
</gene>
<protein>
    <submittedName>
        <fullName evidence="1">Uncharacterized protein</fullName>
    </submittedName>
</protein>
<dbReference type="RefSeq" id="WP_101177984.1">
    <property type="nucleotide sequence ID" value="NZ_PISE01000031.1"/>
</dbReference>
<dbReference type="Proteomes" id="UP000233375">
    <property type="component" value="Unassembled WGS sequence"/>
</dbReference>
<sequence>MSNIIDFKVVKKMLSDQELEDFKKSIVHPKTPVDGKQKAGTVVFRRKANYSESFGKEQY</sequence>
<keyword evidence="2" id="KW-1185">Reference proteome</keyword>
<comment type="caution">
    <text evidence="1">The sequence shown here is derived from an EMBL/GenBank/DDBJ whole genome shotgun (WGS) entry which is preliminary data.</text>
</comment>
<name>A0A2N0Z0C3_9BACI</name>
<evidence type="ECO:0000313" key="1">
    <source>
        <dbReference type="EMBL" id="PKG22962.1"/>
    </source>
</evidence>
<accession>A0A2N0Z0C3</accession>
<evidence type="ECO:0000313" key="2">
    <source>
        <dbReference type="Proteomes" id="UP000233375"/>
    </source>
</evidence>